<gene>
    <name evidence="5" type="ORF">DFR41_11735</name>
</gene>
<evidence type="ECO:0000259" key="4">
    <source>
        <dbReference type="PROSITE" id="PS50887"/>
    </source>
</evidence>
<dbReference type="Gene3D" id="3.30.450.20">
    <property type="entry name" value="PAS domain"/>
    <property type="match status" value="2"/>
</dbReference>
<feature type="transmembrane region" description="Helical" evidence="1">
    <location>
        <begin position="12"/>
        <end position="35"/>
    </location>
</feature>
<dbReference type="OrthoDB" id="9813903at2"/>
<dbReference type="InterPro" id="IPR013656">
    <property type="entry name" value="PAS_4"/>
</dbReference>
<keyword evidence="1" id="KW-0812">Transmembrane</keyword>
<dbReference type="Gene3D" id="3.30.70.270">
    <property type="match status" value="1"/>
</dbReference>
<dbReference type="CDD" id="cd00130">
    <property type="entry name" value="PAS"/>
    <property type="match status" value="1"/>
</dbReference>
<accession>A0A370F3E3</accession>
<dbReference type="SUPFAM" id="SSF55785">
    <property type="entry name" value="PYP-like sensor domain (PAS domain)"/>
    <property type="match status" value="2"/>
</dbReference>
<evidence type="ECO:0000259" key="2">
    <source>
        <dbReference type="PROSITE" id="PS50112"/>
    </source>
</evidence>
<dbReference type="Pfam" id="PF08448">
    <property type="entry name" value="PAS_4"/>
    <property type="match status" value="1"/>
</dbReference>
<keyword evidence="1" id="KW-1133">Transmembrane helix</keyword>
<dbReference type="PANTHER" id="PTHR44757:SF2">
    <property type="entry name" value="BIOFILM ARCHITECTURE MAINTENANCE PROTEIN MBAA"/>
    <property type="match status" value="1"/>
</dbReference>
<dbReference type="InterPro" id="IPR000160">
    <property type="entry name" value="GGDEF_dom"/>
</dbReference>
<dbReference type="InterPro" id="IPR029787">
    <property type="entry name" value="Nucleotide_cyclase"/>
</dbReference>
<protein>
    <submittedName>
        <fullName evidence="5">Diguanylate cyclase (GGDEF)-like protein</fullName>
    </submittedName>
</protein>
<dbReference type="InterPro" id="IPR043128">
    <property type="entry name" value="Rev_trsase/Diguanyl_cyclase"/>
</dbReference>
<feature type="domain" description="PAS" evidence="2">
    <location>
        <begin position="321"/>
        <end position="356"/>
    </location>
</feature>
<dbReference type="PROSITE" id="PS50883">
    <property type="entry name" value="EAL"/>
    <property type="match status" value="1"/>
</dbReference>
<name>A0A370F3E3_9BURK</name>
<dbReference type="EMBL" id="QQAV01000017">
    <property type="protein sequence ID" value="RDI17309.1"/>
    <property type="molecule type" value="Genomic_DNA"/>
</dbReference>
<evidence type="ECO:0000313" key="6">
    <source>
        <dbReference type="Proteomes" id="UP000255265"/>
    </source>
</evidence>
<dbReference type="Gene3D" id="3.20.20.450">
    <property type="entry name" value="EAL domain"/>
    <property type="match status" value="1"/>
</dbReference>
<keyword evidence="6" id="KW-1185">Reference proteome</keyword>
<dbReference type="SUPFAM" id="SSF141868">
    <property type="entry name" value="EAL domain-like"/>
    <property type="match status" value="1"/>
</dbReference>
<dbReference type="PROSITE" id="PS50887">
    <property type="entry name" value="GGDEF"/>
    <property type="match status" value="1"/>
</dbReference>
<dbReference type="SMART" id="SM00052">
    <property type="entry name" value="EAL"/>
    <property type="match status" value="1"/>
</dbReference>
<dbReference type="NCBIfam" id="TIGR00254">
    <property type="entry name" value="GGDEF"/>
    <property type="match status" value="1"/>
</dbReference>
<dbReference type="InterPro" id="IPR001633">
    <property type="entry name" value="EAL_dom"/>
</dbReference>
<dbReference type="RefSeq" id="WP_114804874.1">
    <property type="nucleotide sequence ID" value="NZ_QQAV01000017.1"/>
</dbReference>
<comment type="caution">
    <text evidence="5">The sequence shown here is derived from an EMBL/GenBank/DDBJ whole genome shotgun (WGS) entry which is preliminary data.</text>
</comment>
<feature type="transmembrane region" description="Helical" evidence="1">
    <location>
        <begin position="285"/>
        <end position="305"/>
    </location>
</feature>
<dbReference type="PROSITE" id="PS50112">
    <property type="entry name" value="PAS"/>
    <property type="match status" value="1"/>
</dbReference>
<dbReference type="CDD" id="cd01948">
    <property type="entry name" value="EAL"/>
    <property type="match status" value="1"/>
</dbReference>
<dbReference type="InterPro" id="IPR000014">
    <property type="entry name" value="PAS"/>
</dbReference>
<dbReference type="InterPro" id="IPR035919">
    <property type="entry name" value="EAL_sf"/>
</dbReference>
<feature type="domain" description="GGDEF" evidence="4">
    <location>
        <begin position="593"/>
        <end position="731"/>
    </location>
</feature>
<evidence type="ECO:0000313" key="5">
    <source>
        <dbReference type="EMBL" id="RDI17309.1"/>
    </source>
</evidence>
<proteinExistence type="predicted"/>
<reference evidence="5 6" key="1">
    <citation type="submission" date="2018-07" db="EMBL/GenBank/DDBJ databases">
        <title>Genomic Encyclopedia of Type Strains, Phase IV (KMG-IV): sequencing the most valuable type-strain genomes for metagenomic binning, comparative biology and taxonomic classification.</title>
        <authorList>
            <person name="Goeker M."/>
        </authorList>
    </citation>
    <scope>NUCLEOTIDE SEQUENCE [LARGE SCALE GENOMIC DNA]</scope>
    <source>
        <strain evidence="5 6">DSM 21352</strain>
    </source>
</reference>
<dbReference type="AlphaFoldDB" id="A0A370F3E3"/>
<dbReference type="SMART" id="SM00091">
    <property type="entry name" value="PAS"/>
    <property type="match status" value="2"/>
</dbReference>
<feature type="domain" description="EAL" evidence="3">
    <location>
        <begin position="740"/>
        <end position="995"/>
    </location>
</feature>
<evidence type="ECO:0000256" key="1">
    <source>
        <dbReference type="SAM" id="Phobius"/>
    </source>
</evidence>
<dbReference type="InterPro" id="IPR052155">
    <property type="entry name" value="Biofilm_reg_signaling"/>
</dbReference>
<dbReference type="PANTHER" id="PTHR44757">
    <property type="entry name" value="DIGUANYLATE CYCLASE DGCP"/>
    <property type="match status" value="1"/>
</dbReference>
<dbReference type="SMART" id="SM00267">
    <property type="entry name" value="GGDEF"/>
    <property type="match status" value="1"/>
</dbReference>
<dbReference type="CDD" id="cd01949">
    <property type="entry name" value="GGDEF"/>
    <property type="match status" value="1"/>
</dbReference>
<dbReference type="Proteomes" id="UP000255265">
    <property type="component" value="Unassembled WGS sequence"/>
</dbReference>
<dbReference type="Pfam" id="PF00563">
    <property type="entry name" value="EAL"/>
    <property type="match status" value="1"/>
</dbReference>
<keyword evidence="1" id="KW-0472">Membrane</keyword>
<evidence type="ECO:0000259" key="3">
    <source>
        <dbReference type="PROSITE" id="PS50883"/>
    </source>
</evidence>
<dbReference type="SUPFAM" id="SSF55073">
    <property type="entry name" value="Nucleotide cyclase"/>
    <property type="match status" value="1"/>
</dbReference>
<sequence>MKSKNGPPRQLAASTLALAALFIVVVFGLAVFAVLEMRSRAVDDARDQIDRFLSGSVAAVNQNLLGVDLLLADLGMLLRPVGNEDMAAAAQRAAISMQSLARHSLLVERLEVLRPDGSVVSPPGREAVQLSPAFTARLMGQPVPELMTTAPSLSPRTSQQVLYFTRMVRLPDGTQGIALAEVQVASLARLLAHGAGIDGMEVTLESLSQGLLVSVPPRSEIAEGSASLPELRSAADARGIVRANSRLMGQDALMALRPTLNQDIVLSAGLPMEAVLEGFRTERNLIVGVTVLLMLMVVGVSAYALHQLREQWLRRREALHAKSMLDQALESMSDGFVLLDAEGRVAAWNRRFAEIFPQARVALEARMHMVAVESAVSGRSAEEAALLPPSLPAPGEQELELPDGRTVVVVKSPTPNGGMVCVYRDTSEKRRHLADIVEGKAQLQATLDALPDVLLELCLDGRCIGFHSARASLLDIGDPVGRTLSEVLPGDAAIQIMAAMREAYLKGLSFGKQFERRASQGTAWFEISASRKLVGEGADARFIVILRDITDRMSAQLQIDHLSFYDNLTGLPNRRMLLHRLQSAIDANVRRERQAALLFLDLDHFKTLNDAQGRNAGDVLLKQVAQRLQQLMREGDTVARLGGDEFVILIEGLSADSATAVMQTQAFGEAVLAELGRPIQLPAMTYHGTCSIGATLISASSASLEDLLKQADIAMFHAKTAGGDVLRFFEADMQTTVNARASLESELRAALKARGQFLLHYQPQVTSEGRVVGAEVLIRWLHPQRGLIPPAAFIDVAEETGLISPIGLWALEQACKQLDDWSNHPRRRHLTLAVNVSARQFRKEDFADKVREVLIRTGADPSKLKLELTESLLHDEVAETIRKMKSLAAIGIRFSMDDFGTGYSSLSYMAQLPLHQIKIDKFFVSGIGTNPKIELIVQTLIGMAANLDLEVVAEGVETQAQLDFLTRNGCRVCQGFLFGRPQPVEVLESQLDTELIPL</sequence>
<dbReference type="InterPro" id="IPR035965">
    <property type="entry name" value="PAS-like_dom_sf"/>
</dbReference>
<dbReference type="Pfam" id="PF12860">
    <property type="entry name" value="PAS_7"/>
    <property type="match status" value="1"/>
</dbReference>
<dbReference type="Pfam" id="PF00990">
    <property type="entry name" value="GGDEF"/>
    <property type="match status" value="1"/>
</dbReference>
<organism evidence="5 6">
    <name type="scientific">Pseudacidovorax intermedius</name>
    <dbReference type="NCBI Taxonomy" id="433924"/>
    <lineage>
        <taxon>Bacteria</taxon>
        <taxon>Pseudomonadati</taxon>
        <taxon>Pseudomonadota</taxon>
        <taxon>Betaproteobacteria</taxon>
        <taxon>Burkholderiales</taxon>
        <taxon>Comamonadaceae</taxon>
        <taxon>Pseudacidovorax</taxon>
    </lineage>
</organism>